<evidence type="ECO:0000313" key="2">
    <source>
        <dbReference type="EnsemblMetazoa" id="ENSAATROPP009610"/>
    </source>
</evidence>
<reference evidence="2" key="1">
    <citation type="submission" date="2024-04" db="UniProtKB">
        <authorList>
            <consortium name="EnsemblMetazoa"/>
        </authorList>
    </citation>
    <scope>IDENTIFICATION</scope>
    <source>
        <strain evidence="2">EBRO</strain>
    </source>
</reference>
<dbReference type="AlphaFoldDB" id="A0AAG5DFI5"/>
<sequence>MDVALAVVGELHQQQVRVLGERVRDALGVAQLDQEVVEHHEQTVERLDALLALVADRRDDVGEHRRPLDDQVRHVHHVLQHRLLAVHRGVRRHELDVHHHQLGDVLHLTGGPQLHDHIRAHVRKVRYHRQVPQQPVAIVRLDRYRRSRVVLLLEHLQQQLQPAYRRLARGAREGRQAAQEVLQYLPDHRLMFARLVLQDALQVQQQFRLPARLHDDGARVGEQKLAQTLHRQVVKVALRVLHQIGQPRHRLGRSLALDDLEQQVRLAAPAQQMSQPVAHVQLLDLIQHRVRGPPCHTPRIHQDQLRQQQAVLLGDRIRREVVLKLEDLRLLEGGDRELLVGRLRRSDLVGDAHLHQQAQHRVLLPAKRPERGRIVGRNEQQDDPCFPVQRRDGQIRRLVVRRQHDIVRMVVLGHLEQQLDDLQVRDLERRVVDVPQRSRPPHQLLRDLHRVLDGERDLLLDADQQDAQHQVLLQWNLRHHAQQRRSLRLRWPLVALGVRLGRIEQQQLVQGRLVVRRADRLVDARHHVLHPRECLILHHRLLLVERTERGRALRLAPAPDGHVSFADLRRHGQEHAQAHEIDDRVEDAIAKLRPGDLRRQFGPGVLQQCLAEHGQIDVVAEHFDELAEKEPQRSQDVLALQQELLVDLGQVGRRFGRLRLEHHRQHAHVVRVACVRQFVLHDVFQQRGQDVRLAVDHFLQPDHEDVYQRFRFQAHLGQIRKHLVLFRILSGHVVAQVRQQFLNRFHQLTIVYPHLQPRHDERAHLQDAARERQEAEEVFRRTLRSLAPVKLILDRVHHHALELLAHMPEPGRVRIRILPQRIAKQPTVR</sequence>
<feature type="coiled-coil region" evidence="1">
    <location>
        <begin position="758"/>
        <end position="785"/>
    </location>
</feature>
<evidence type="ECO:0000313" key="3">
    <source>
        <dbReference type="Proteomes" id="UP000075880"/>
    </source>
</evidence>
<dbReference type="Proteomes" id="UP000075880">
    <property type="component" value="Unassembled WGS sequence"/>
</dbReference>
<name>A0AAG5DFI5_ANOAO</name>
<protein>
    <submittedName>
        <fullName evidence="2">Uncharacterized protein</fullName>
    </submittedName>
</protein>
<keyword evidence="1" id="KW-0175">Coiled coil</keyword>
<dbReference type="EnsemblMetazoa" id="ENSAATROPT010646">
    <property type="protein sequence ID" value="ENSAATROPP009610"/>
    <property type="gene ID" value="ENSAATROPG008656"/>
</dbReference>
<keyword evidence="3" id="KW-1185">Reference proteome</keyword>
<organism evidence="2 3">
    <name type="scientific">Anopheles atroparvus</name>
    <name type="common">European mosquito</name>
    <dbReference type="NCBI Taxonomy" id="41427"/>
    <lineage>
        <taxon>Eukaryota</taxon>
        <taxon>Metazoa</taxon>
        <taxon>Ecdysozoa</taxon>
        <taxon>Arthropoda</taxon>
        <taxon>Hexapoda</taxon>
        <taxon>Insecta</taxon>
        <taxon>Pterygota</taxon>
        <taxon>Neoptera</taxon>
        <taxon>Endopterygota</taxon>
        <taxon>Diptera</taxon>
        <taxon>Nematocera</taxon>
        <taxon>Culicoidea</taxon>
        <taxon>Culicidae</taxon>
        <taxon>Anophelinae</taxon>
        <taxon>Anopheles</taxon>
    </lineage>
</organism>
<evidence type="ECO:0000256" key="1">
    <source>
        <dbReference type="SAM" id="Coils"/>
    </source>
</evidence>
<accession>A0AAG5DFI5</accession>
<proteinExistence type="predicted"/>